<gene>
    <name evidence="1" type="ORF">DHETER_LOCUS234</name>
</gene>
<comment type="caution">
    <text evidence="1">The sequence shown here is derived from an EMBL/GenBank/DDBJ whole genome shotgun (WGS) entry which is preliminary data.</text>
</comment>
<name>A0ACA9JX41_9GLOM</name>
<organism evidence="1 2">
    <name type="scientific">Dentiscutata heterogama</name>
    <dbReference type="NCBI Taxonomy" id="1316150"/>
    <lineage>
        <taxon>Eukaryota</taxon>
        <taxon>Fungi</taxon>
        <taxon>Fungi incertae sedis</taxon>
        <taxon>Mucoromycota</taxon>
        <taxon>Glomeromycotina</taxon>
        <taxon>Glomeromycetes</taxon>
        <taxon>Diversisporales</taxon>
        <taxon>Gigasporaceae</taxon>
        <taxon>Dentiscutata</taxon>
    </lineage>
</organism>
<proteinExistence type="predicted"/>
<keyword evidence="2" id="KW-1185">Reference proteome</keyword>
<evidence type="ECO:0000313" key="1">
    <source>
        <dbReference type="EMBL" id="CAG8440699.1"/>
    </source>
</evidence>
<reference evidence="1" key="1">
    <citation type="submission" date="2021-06" db="EMBL/GenBank/DDBJ databases">
        <authorList>
            <person name="Kallberg Y."/>
            <person name="Tangrot J."/>
            <person name="Rosling A."/>
        </authorList>
    </citation>
    <scope>NUCLEOTIDE SEQUENCE</scope>
    <source>
        <strain evidence="1">IL203A</strain>
    </source>
</reference>
<dbReference type="Proteomes" id="UP000789702">
    <property type="component" value="Unassembled WGS sequence"/>
</dbReference>
<evidence type="ECO:0000313" key="2">
    <source>
        <dbReference type="Proteomes" id="UP000789702"/>
    </source>
</evidence>
<sequence>MPPELPKPSEPPVPEEDEEGESDYKTALAYQNTDTRCSTQWVGSENDFCDLSRDWVLIKANSNEMLQEAHKPSLYFFQDVTRGPKRAEVLSEEEDKWIRSAYMGGLVWAEPYKRIATELDFNEYYPNILAHSRAFWPIGPDEFRTFSHISMNPISYNLEYEIYRANIEGQLVNYKCTKTFRYNLTGYYTYYDLQLAKNLGLHIELSSKSPNALIFGQDQLRSEHNTFYQWASYLSAIKNKGGLAGKVAKYMLVSLWGQLYTDRRRPGPHQCMAPFISAKGRKIISKKIRPLDERIKRIHTNGYIILGKATDQMLGIEYAGGRREQKIVKTDIVLIKNVINLKWVDFEEIIPPVSMKLEKSLIYYLPLPNEILDRIFHYHRKNEGEKLYPLLLVNKQ</sequence>
<dbReference type="EMBL" id="CAJVPU010000101">
    <property type="protein sequence ID" value="CAG8440699.1"/>
    <property type="molecule type" value="Genomic_DNA"/>
</dbReference>
<accession>A0ACA9JX41</accession>
<protein>
    <submittedName>
        <fullName evidence="1">17207_t:CDS:1</fullName>
    </submittedName>
</protein>